<evidence type="ECO:0000256" key="1">
    <source>
        <dbReference type="PROSITE-ProRule" id="PRU00325"/>
    </source>
</evidence>
<name>A0ABN8QXA2_9CNID</name>
<feature type="domain" description="SWIM-type" evidence="2">
    <location>
        <begin position="188"/>
        <end position="228"/>
    </location>
</feature>
<comment type="caution">
    <text evidence="3">The sequence shown here is derived from an EMBL/GenBank/DDBJ whole genome shotgun (WGS) entry which is preliminary data.</text>
</comment>
<sequence length="414" mass="47518">ELTTTQPQSSYVAFVFGLRHRWTYFLRNLPDIAPFLEPLERTIVDLLVPAITEHVTTQEERDLLELPVRLGGLGLVNPARTASQEYEAHQRGLSSSLYNYSGPLVRQIVKQAHEPPDETEIKTLQASARREKDELLKMQCEQMRESLPSKTERAVELATEKGASNWLTVIPIKEMNFNLNKREFRDAIKLRYDWEIADLPAMCTCGDLFTVDHAMVCRHGGLIIQRHNEIRDLEAEMLRMVSTNVETEQVLQEITGEELNRGANKAPDARLDVHARGFWDRQQSAFFDVWVCHPNADSYRELFPKQRFQLHENGKKRQYSRRLLEVEQGTFTPFVFTSTGGMADECKRFHSRLAELLALKKGDDYATTISWIRAKVSFAILRSALLCLRGTRSKRRVANISDIDITSESAQARI</sequence>
<evidence type="ECO:0000259" key="2">
    <source>
        <dbReference type="PROSITE" id="PS50966"/>
    </source>
</evidence>
<keyword evidence="4" id="KW-1185">Reference proteome</keyword>
<protein>
    <recommendedName>
        <fullName evidence="2">SWIM-type domain-containing protein</fullName>
    </recommendedName>
</protein>
<evidence type="ECO:0000313" key="4">
    <source>
        <dbReference type="Proteomes" id="UP001159405"/>
    </source>
</evidence>
<keyword evidence="1" id="KW-0479">Metal-binding</keyword>
<gene>
    <name evidence="3" type="ORF">PLOB_00011857</name>
</gene>
<evidence type="ECO:0000313" key="3">
    <source>
        <dbReference type="EMBL" id="CAH3171415.1"/>
    </source>
</evidence>
<organism evidence="3 4">
    <name type="scientific">Porites lobata</name>
    <dbReference type="NCBI Taxonomy" id="104759"/>
    <lineage>
        <taxon>Eukaryota</taxon>
        <taxon>Metazoa</taxon>
        <taxon>Cnidaria</taxon>
        <taxon>Anthozoa</taxon>
        <taxon>Hexacorallia</taxon>
        <taxon>Scleractinia</taxon>
        <taxon>Fungiina</taxon>
        <taxon>Poritidae</taxon>
        <taxon>Porites</taxon>
    </lineage>
</organism>
<proteinExistence type="predicted"/>
<feature type="non-terminal residue" evidence="3">
    <location>
        <position position="1"/>
    </location>
</feature>
<dbReference type="Proteomes" id="UP001159405">
    <property type="component" value="Unassembled WGS sequence"/>
</dbReference>
<dbReference type="InterPro" id="IPR007527">
    <property type="entry name" value="Znf_SWIM"/>
</dbReference>
<keyword evidence="1" id="KW-0862">Zinc</keyword>
<accession>A0ABN8QXA2</accession>
<keyword evidence="1" id="KW-0863">Zinc-finger</keyword>
<dbReference type="PROSITE" id="PS50966">
    <property type="entry name" value="ZF_SWIM"/>
    <property type="match status" value="1"/>
</dbReference>
<dbReference type="EMBL" id="CALNXK010000163">
    <property type="protein sequence ID" value="CAH3171415.1"/>
    <property type="molecule type" value="Genomic_DNA"/>
</dbReference>
<reference evidence="3 4" key="1">
    <citation type="submission" date="2022-05" db="EMBL/GenBank/DDBJ databases">
        <authorList>
            <consortium name="Genoscope - CEA"/>
            <person name="William W."/>
        </authorList>
    </citation>
    <scope>NUCLEOTIDE SEQUENCE [LARGE SCALE GENOMIC DNA]</scope>
</reference>